<evidence type="ECO:0000256" key="5">
    <source>
        <dbReference type="ARBA" id="ARBA00022737"/>
    </source>
</evidence>
<evidence type="ECO:0000256" key="6">
    <source>
        <dbReference type="ARBA" id="ARBA00022837"/>
    </source>
</evidence>
<dbReference type="GO" id="GO:0051014">
    <property type="term" value="P:actin filament severing"/>
    <property type="evidence" value="ECO:0007669"/>
    <property type="project" value="TreeGrafter"/>
</dbReference>
<accession>A0A7R8Z1H2</accession>
<dbReference type="FunFam" id="3.40.20.10:FF:000005">
    <property type="entry name" value="Gelsolin"/>
    <property type="match status" value="1"/>
</dbReference>
<sequence length="819" mass="91765">MVNKLGKNGLLHSSQHFQRLAVLVSLFGVVLLAATVSGGTIPNRRTGVVGTDILGSDTQKLGGKMRPTHPAFLNAGRQKGIEIWRIENFEPVRYPAKDYGKFYTGDSYIILQTNENKNKDLSWDVHFWLGSETSTDEAGAAAILTVQLDDLLNGDPVQHREVQDHESQMFLGYFKNGIRYEKGGVASGFQHAEVNAAGEKRLFQVKGKRNVRVRQVNLSISSMNRGDCFILDAGNNIYVYVGSSAKRVEKLKAISAANQIRDQDHHGRARVHIIDDFSTPMDKEEFFTVLGSGSPDQVPAASVAEEDAEFEKKDERGVTLYKISDASGSLKVDTISQKPLRQDMLDTRDCFILDTGSGLYVWVGKGATQQEKTQSMAKAQEFLKMKKYPAWTNIERVVEGAESAPFKQYFSTWRDYGMSHTRLIRAANDDDSDTAEDVEFDPAVLHALKKSGGRAIGFMPDNGDGELEAVYRIENFALAEIPKEMYGMLFGGDSYVIKYHYMNKRGGQGYVLYYWQGKESSIDEKAAAALHAYKLDDELNGTAVQVRVTQGFEPRHFLKVFQGKLITFIGGHASGFKNVDDPETYESGVRLFRVRGTCQEDVRADQRPAIASSLASDDAFILEVADKVYVWKGRGASDFEKEMAANVVQRIASSKELVEISEESEPSDFWDALGGEGDYDKVLDPAYPPFLEPRLFHCKILANGRFKVEEVHHFEQEDLDVDDIMVLDGGDEIYVWIGDGSTKEEKEKSIDMAKQYIRTDPSERSEETVPLVKIQQGNEPRSFKRLFPAWDDDVWTSIPTYESLKESVREANSQLDNEV</sequence>
<dbReference type="GO" id="GO:0051015">
    <property type="term" value="F:actin filament binding"/>
    <property type="evidence" value="ECO:0007669"/>
    <property type="project" value="InterPro"/>
</dbReference>
<evidence type="ECO:0000256" key="7">
    <source>
        <dbReference type="ARBA" id="ARBA00023203"/>
    </source>
</evidence>
<keyword evidence="5" id="KW-0677">Repeat</keyword>
<dbReference type="GO" id="GO:0051016">
    <property type="term" value="P:barbed-end actin filament capping"/>
    <property type="evidence" value="ECO:0007669"/>
    <property type="project" value="TreeGrafter"/>
</dbReference>
<protein>
    <recommendedName>
        <fullName evidence="10">Gelsolin-like domain-containing protein</fullName>
    </recommendedName>
</protein>
<dbReference type="Gene3D" id="3.40.20.10">
    <property type="entry name" value="Severin"/>
    <property type="match status" value="6"/>
</dbReference>
<evidence type="ECO:0000256" key="2">
    <source>
        <dbReference type="ARBA" id="ARBA00008418"/>
    </source>
</evidence>
<feature type="domain" description="Gelsolin-like" evidence="10">
    <location>
        <begin position="476"/>
        <end position="558"/>
    </location>
</feature>
<dbReference type="PANTHER" id="PTHR11977">
    <property type="entry name" value="VILLIN"/>
    <property type="match status" value="1"/>
</dbReference>
<dbReference type="AlphaFoldDB" id="A0A7R8Z1H2"/>
<dbReference type="CDD" id="cd11289">
    <property type="entry name" value="gelsolin_S2_like"/>
    <property type="match status" value="1"/>
</dbReference>
<keyword evidence="8" id="KW-0206">Cytoskeleton</keyword>
<dbReference type="OrthoDB" id="6375767at2759"/>
<proteinExistence type="inferred from homology"/>
<evidence type="ECO:0000256" key="1">
    <source>
        <dbReference type="ARBA" id="ARBA00004245"/>
    </source>
</evidence>
<feature type="domain" description="Gelsolin-like" evidence="10">
    <location>
        <begin position="210"/>
        <end position="275"/>
    </location>
</feature>
<comment type="function">
    <text evidence="9">Calcium-regulated, actin-modulating protein that binds to the plus (or barbed) ends of actin monomers or filaments, preventing monomer exchange (end-blocking or capping). It can promote the assembly of monomers into filaments (nucleation) as well as sever filaments already formed.</text>
</comment>
<dbReference type="CDD" id="cd11288">
    <property type="entry name" value="gelsolin_S5_like"/>
    <property type="match status" value="1"/>
</dbReference>
<dbReference type="EMBL" id="LR899014">
    <property type="protein sequence ID" value="CAD7091923.1"/>
    <property type="molecule type" value="Genomic_DNA"/>
</dbReference>
<keyword evidence="4" id="KW-0963">Cytoplasm</keyword>
<dbReference type="CDD" id="cd11293">
    <property type="entry name" value="gelsolin_S4_like"/>
    <property type="match status" value="1"/>
</dbReference>
<feature type="domain" description="Gelsolin-like" evidence="10">
    <location>
        <begin position="706"/>
        <end position="783"/>
    </location>
</feature>
<dbReference type="GO" id="GO:0008154">
    <property type="term" value="P:actin polymerization or depolymerization"/>
    <property type="evidence" value="ECO:0007669"/>
    <property type="project" value="TreeGrafter"/>
</dbReference>
<dbReference type="GO" id="GO:0015629">
    <property type="term" value="C:actin cytoskeleton"/>
    <property type="evidence" value="ECO:0007669"/>
    <property type="project" value="TreeGrafter"/>
</dbReference>
<keyword evidence="3" id="KW-0117">Actin capping</keyword>
<dbReference type="CDD" id="cd11292">
    <property type="entry name" value="gelsolin_S3_like"/>
    <property type="match status" value="1"/>
</dbReference>
<reference evidence="11 12" key="1">
    <citation type="submission" date="2020-11" db="EMBL/GenBank/DDBJ databases">
        <authorList>
            <person name="Wallbank WR R."/>
            <person name="Pardo Diaz C."/>
            <person name="Kozak K."/>
            <person name="Martin S."/>
            <person name="Jiggins C."/>
            <person name="Moest M."/>
            <person name="Warren A I."/>
            <person name="Generalovic N T."/>
            <person name="Byers J.R.P. K."/>
            <person name="Montejo-Kovacevich G."/>
            <person name="Yen C E."/>
        </authorList>
    </citation>
    <scope>NUCLEOTIDE SEQUENCE [LARGE SCALE GENOMIC DNA]</scope>
</reference>
<dbReference type="SUPFAM" id="SSF55753">
    <property type="entry name" value="Actin depolymerizing proteins"/>
    <property type="match status" value="6"/>
</dbReference>
<feature type="domain" description="Gelsolin-like" evidence="10">
    <location>
        <begin position="603"/>
        <end position="655"/>
    </location>
</feature>
<keyword evidence="6" id="KW-0106">Calcium</keyword>
<dbReference type="InterPro" id="IPR007122">
    <property type="entry name" value="Villin/Gelsolin"/>
</dbReference>
<dbReference type="PANTHER" id="PTHR11977:SF123">
    <property type="entry name" value="GELSOLIN"/>
    <property type="match status" value="1"/>
</dbReference>
<keyword evidence="7" id="KW-0009">Actin-binding</keyword>
<comment type="similarity">
    <text evidence="2">Belongs to the villin/gelsolin family.</text>
</comment>
<dbReference type="SMART" id="SM00262">
    <property type="entry name" value="GEL"/>
    <property type="match status" value="6"/>
</dbReference>
<dbReference type="InterPro" id="IPR029006">
    <property type="entry name" value="ADF-H/Gelsolin-like_dom_sf"/>
</dbReference>
<dbReference type="FunFam" id="3.40.20.10:FF:000002">
    <property type="entry name" value="Gelsolin"/>
    <property type="match status" value="1"/>
</dbReference>
<dbReference type="FunCoup" id="A0A7R8Z1H2">
    <property type="interactions" value="27"/>
</dbReference>
<dbReference type="CDD" id="cd11290">
    <property type="entry name" value="gelsolin_S1_like"/>
    <property type="match status" value="1"/>
</dbReference>
<evidence type="ECO:0000256" key="9">
    <source>
        <dbReference type="ARBA" id="ARBA00055420"/>
    </source>
</evidence>
<dbReference type="FunFam" id="3.40.20.10:FF:000001">
    <property type="entry name" value="Gelsolin"/>
    <property type="match status" value="1"/>
</dbReference>
<evidence type="ECO:0000313" key="12">
    <source>
        <dbReference type="Proteomes" id="UP000594454"/>
    </source>
</evidence>
<evidence type="ECO:0000313" key="11">
    <source>
        <dbReference type="EMBL" id="CAD7091923.1"/>
    </source>
</evidence>
<evidence type="ECO:0000256" key="8">
    <source>
        <dbReference type="ARBA" id="ARBA00023212"/>
    </source>
</evidence>
<evidence type="ECO:0000259" key="10">
    <source>
        <dbReference type="Pfam" id="PF00626"/>
    </source>
</evidence>
<dbReference type="InterPro" id="IPR007123">
    <property type="entry name" value="Gelsolin-like_dom"/>
</dbReference>
<dbReference type="PRINTS" id="PR00597">
    <property type="entry name" value="GELSOLIN"/>
</dbReference>
<comment type="subcellular location">
    <subcellularLocation>
        <location evidence="1">Cytoplasm</location>
        <location evidence="1">Cytoskeleton</location>
    </subcellularLocation>
</comment>
<evidence type="ECO:0000256" key="4">
    <source>
        <dbReference type="ARBA" id="ARBA00022490"/>
    </source>
</evidence>
<dbReference type="GO" id="GO:0005546">
    <property type="term" value="F:phosphatidylinositol-4,5-bisphosphate binding"/>
    <property type="evidence" value="ECO:0007669"/>
    <property type="project" value="TreeGrafter"/>
</dbReference>
<feature type="domain" description="Gelsolin-like" evidence="10">
    <location>
        <begin position="339"/>
        <end position="406"/>
    </location>
</feature>
<dbReference type="Proteomes" id="UP000594454">
    <property type="component" value="Chromosome 6"/>
</dbReference>
<dbReference type="Pfam" id="PF00626">
    <property type="entry name" value="Gelsolin"/>
    <property type="match status" value="6"/>
</dbReference>
<dbReference type="GO" id="GO:0005737">
    <property type="term" value="C:cytoplasm"/>
    <property type="evidence" value="ECO:0007669"/>
    <property type="project" value="TreeGrafter"/>
</dbReference>
<evidence type="ECO:0000256" key="3">
    <source>
        <dbReference type="ARBA" id="ARBA00022467"/>
    </source>
</evidence>
<organism evidence="11 12">
    <name type="scientific">Hermetia illucens</name>
    <name type="common">Black soldier fly</name>
    <dbReference type="NCBI Taxonomy" id="343691"/>
    <lineage>
        <taxon>Eukaryota</taxon>
        <taxon>Metazoa</taxon>
        <taxon>Ecdysozoa</taxon>
        <taxon>Arthropoda</taxon>
        <taxon>Hexapoda</taxon>
        <taxon>Insecta</taxon>
        <taxon>Pterygota</taxon>
        <taxon>Neoptera</taxon>
        <taxon>Endopterygota</taxon>
        <taxon>Diptera</taxon>
        <taxon>Brachycera</taxon>
        <taxon>Stratiomyomorpha</taxon>
        <taxon>Stratiomyidae</taxon>
        <taxon>Hermetiinae</taxon>
        <taxon>Hermetia</taxon>
    </lineage>
</organism>
<gene>
    <name evidence="11" type="ORF">HERILL_LOCUS14320</name>
</gene>
<dbReference type="InParanoid" id="A0A7R8Z1H2"/>
<feature type="domain" description="Gelsolin-like" evidence="10">
    <location>
        <begin position="96"/>
        <end position="171"/>
    </location>
</feature>
<dbReference type="CDD" id="cd11291">
    <property type="entry name" value="gelsolin_S6_like"/>
    <property type="match status" value="1"/>
</dbReference>
<keyword evidence="12" id="KW-1185">Reference proteome</keyword>
<name>A0A7R8Z1H2_HERIL</name>